<dbReference type="Pfam" id="PF00067">
    <property type="entry name" value="p450"/>
    <property type="match status" value="1"/>
</dbReference>
<dbReference type="Gene3D" id="1.10.630.10">
    <property type="entry name" value="Cytochrome P450"/>
    <property type="match status" value="1"/>
</dbReference>
<evidence type="ECO:0000313" key="10">
    <source>
        <dbReference type="Proteomes" id="UP001153555"/>
    </source>
</evidence>
<dbReference type="GO" id="GO:0016705">
    <property type="term" value="F:oxidoreductase activity, acting on paired donors, with incorporation or reduction of molecular oxygen"/>
    <property type="evidence" value="ECO:0007669"/>
    <property type="project" value="InterPro"/>
</dbReference>
<keyword evidence="10" id="KW-1185">Reference proteome</keyword>
<evidence type="ECO:0000313" key="9">
    <source>
        <dbReference type="EMBL" id="CAA0822502.1"/>
    </source>
</evidence>
<name>A0A9N7RBJ4_STRHE</name>
<dbReference type="InterPro" id="IPR036396">
    <property type="entry name" value="Cyt_P450_sf"/>
</dbReference>
<feature type="binding site" description="axial binding residue" evidence="7">
    <location>
        <position position="377"/>
    </location>
    <ligand>
        <name>heme</name>
        <dbReference type="ChEBI" id="CHEBI:30413"/>
    </ligand>
    <ligandPart>
        <name>Fe</name>
        <dbReference type="ChEBI" id="CHEBI:18248"/>
    </ligandPart>
</feature>
<dbReference type="SUPFAM" id="SSF48264">
    <property type="entry name" value="Cytochrome P450"/>
    <property type="match status" value="1"/>
</dbReference>
<comment type="caution">
    <text evidence="9">The sequence shown here is derived from an EMBL/GenBank/DDBJ whole genome shotgun (WGS) entry which is preliminary data.</text>
</comment>
<keyword evidence="2" id="KW-0812">Transmembrane</keyword>
<dbReference type="GO" id="GO:0016125">
    <property type="term" value="P:sterol metabolic process"/>
    <property type="evidence" value="ECO:0007669"/>
    <property type="project" value="TreeGrafter"/>
</dbReference>
<dbReference type="GO" id="GO:0016020">
    <property type="term" value="C:membrane"/>
    <property type="evidence" value="ECO:0007669"/>
    <property type="project" value="UniProtKB-SubCell"/>
</dbReference>
<organism evidence="9 10">
    <name type="scientific">Striga hermonthica</name>
    <name type="common">Purple witchweed</name>
    <name type="synonym">Buchnera hermonthica</name>
    <dbReference type="NCBI Taxonomy" id="68872"/>
    <lineage>
        <taxon>Eukaryota</taxon>
        <taxon>Viridiplantae</taxon>
        <taxon>Streptophyta</taxon>
        <taxon>Embryophyta</taxon>
        <taxon>Tracheophyta</taxon>
        <taxon>Spermatophyta</taxon>
        <taxon>Magnoliopsida</taxon>
        <taxon>eudicotyledons</taxon>
        <taxon>Gunneridae</taxon>
        <taxon>Pentapetalae</taxon>
        <taxon>asterids</taxon>
        <taxon>lamiids</taxon>
        <taxon>Lamiales</taxon>
        <taxon>Orobanchaceae</taxon>
        <taxon>Buchnereae</taxon>
        <taxon>Striga</taxon>
    </lineage>
</organism>
<keyword evidence="4" id="KW-0472">Membrane</keyword>
<dbReference type="AlphaFoldDB" id="A0A9N7RBJ4"/>
<evidence type="ECO:0000256" key="5">
    <source>
        <dbReference type="ARBA" id="ARBA00023002"/>
    </source>
</evidence>
<reference evidence="9" key="1">
    <citation type="submission" date="2019-12" db="EMBL/GenBank/DDBJ databases">
        <authorList>
            <person name="Scholes J."/>
        </authorList>
    </citation>
    <scope>NUCLEOTIDE SEQUENCE</scope>
</reference>
<dbReference type="GO" id="GO:0004497">
    <property type="term" value="F:monooxygenase activity"/>
    <property type="evidence" value="ECO:0007669"/>
    <property type="project" value="UniProtKB-KW"/>
</dbReference>
<keyword evidence="8" id="KW-0503">Monooxygenase</keyword>
<dbReference type="CDD" id="cd11043">
    <property type="entry name" value="CYP90-like"/>
    <property type="match status" value="1"/>
</dbReference>
<evidence type="ECO:0000256" key="8">
    <source>
        <dbReference type="RuleBase" id="RU000461"/>
    </source>
</evidence>
<evidence type="ECO:0000256" key="2">
    <source>
        <dbReference type="ARBA" id="ARBA00022692"/>
    </source>
</evidence>
<gene>
    <name evidence="9" type="ORF">SHERM_19973</name>
</gene>
<keyword evidence="4" id="KW-1133">Transmembrane helix</keyword>
<keyword evidence="7 8" id="KW-0349">Heme</keyword>
<dbReference type="PROSITE" id="PS00086">
    <property type="entry name" value="CYTOCHROME_P450"/>
    <property type="match status" value="1"/>
</dbReference>
<dbReference type="EMBL" id="CACSLK010023397">
    <property type="protein sequence ID" value="CAA0822502.1"/>
    <property type="molecule type" value="Genomic_DNA"/>
</dbReference>
<dbReference type="GO" id="GO:0005506">
    <property type="term" value="F:iron ion binding"/>
    <property type="evidence" value="ECO:0007669"/>
    <property type="project" value="InterPro"/>
</dbReference>
<comment type="similarity">
    <text evidence="8">Belongs to the cytochrome P450 family.</text>
</comment>
<dbReference type="GO" id="GO:0016132">
    <property type="term" value="P:brassinosteroid biosynthetic process"/>
    <property type="evidence" value="ECO:0007669"/>
    <property type="project" value="TreeGrafter"/>
</dbReference>
<evidence type="ECO:0000256" key="7">
    <source>
        <dbReference type="PIRSR" id="PIRSR602401-1"/>
    </source>
</evidence>
<dbReference type="PRINTS" id="PR00385">
    <property type="entry name" value="P450"/>
</dbReference>
<dbReference type="PRINTS" id="PR00463">
    <property type="entry name" value="EP450I"/>
</dbReference>
<dbReference type="InterPro" id="IPR002401">
    <property type="entry name" value="Cyt_P450_E_grp-I"/>
</dbReference>
<dbReference type="PANTHER" id="PTHR24286:SF169">
    <property type="entry name" value="CYTOCHROME P450 85A1"/>
    <property type="match status" value="1"/>
</dbReference>
<comment type="cofactor">
    <cofactor evidence="7">
        <name>heme</name>
        <dbReference type="ChEBI" id="CHEBI:30413"/>
    </cofactor>
</comment>
<dbReference type="GO" id="GO:0010268">
    <property type="term" value="P:brassinosteroid homeostasis"/>
    <property type="evidence" value="ECO:0007669"/>
    <property type="project" value="TreeGrafter"/>
</dbReference>
<comment type="subcellular location">
    <subcellularLocation>
        <location evidence="1">Membrane</location>
        <topology evidence="1">Single-pass membrane protein</topology>
    </subcellularLocation>
</comment>
<dbReference type="GO" id="GO:0020037">
    <property type="term" value="F:heme binding"/>
    <property type="evidence" value="ECO:0007669"/>
    <property type="project" value="InterPro"/>
</dbReference>
<keyword evidence="6 7" id="KW-0408">Iron</keyword>
<keyword evidence="5 8" id="KW-0560">Oxidoreductase</keyword>
<proteinExistence type="inferred from homology"/>
<evidence type="ECO:0000256" key="4">
    <source>
        <dbReference type="ARBA" id="ARBA00022989"/>
    </source>
</evidence>
<accession>A0A9N7RBJ4</accession>
<dbReference type="InterPro" id="IPR001128">
    <property type="entry name" value="Cyt_P450"/>
</dbReference>
<sequence length="427" mass="49776">MGWPFFGETNEFLKQGPEFMKTQRSRFGHVFKSHILGSPTIISMEAELNRYILLNESKGLVPGYPKSMLEILGKRNIAAVTGSNHRHIRNNMLSLIGTHSIRDRLFSMIDKYTRVHLSKWVGLNVDVQEKTMDMVFFVALKQIAEAESEELYKRFKIEFDKLLIGSLSLPIYVPGTNYYRGFKGRENIVKILIELIEKRRVSRANNHDDLLGLLLREMDLKNALNEAEIIDQIITILYSGSETVSTTLMMVVKYLHDHQEALQELRDEHFSIRKGKNYEHPLDWDDYKSMRFTRAVVFETMRLATVVNGVLRKTTTDMKLNGFVVPKGWRIYVYTREINYDPIMYEEPLKFNPWRWLDKNLESHNYCFLFGGGTRLCPGKELGIVTISVFLHYFVTTCRWEEVGGDVILQFPRVEAPNGYHINVRKM</sequence>
<protein>
    <submittedName>
        <fullName evidence="9">Cytochrome P450 85A1</fullName>
    </submittedName>
</protein>
<dbReference type="OrthoDB" id="1372046at2759"/>
<keyword evidence="3 7" id="KW-0479">Metal-binding</keyword>
<evidence type="ECO:0000256" key="3">
    <source>
        <dbReference type="ARBA" id="ARBA00022723"/>
    </source>
</evidence>
<dbReference type="PANTHER" id="PTHR24286">
    <property type="entry name" value="CYTOCHROME P450 26"/>
    <property type="match status" value="1"/>
</dbReference>
<evidence type="ECO:0000256" key="1">
    <source>
        <dbReference type="ARBA" id="ARBA00004167"/>
    </source>
</evidence>
<dbReference type="Proteomes" id="UP001153555">
    <property type="component" value="Unassembled WGS sequence"/>
</dbReference>
<dbReference type="InterPro" id="IPR017972">
    <property type="entry name" value="Cyt_P450_CS"/>
</dbReference>
<evidence type="ECO:0000256" key="6">
    <source>
        <dbReference type="ARBA" id="ARBA00023004"/>
    </source>
</evidence>